<accession>A0ABR3JCB8</accession>
<dbReference type="SUPFAM" id="SSF52799">
    <property type="entry name" value="(Phosphotyrosine protein) phosphatases II"/>
    <property type="match status" value="1"/>
</dbReference>
<evidence type="ECO:0000256" key="1">
    <source>
        <dbReference type="SAM" id="MobiDB-lite"/>
    </source>
</evidence>
<keyword evidence="3" id="KW-1185">Reference proteome</keyword>
<evidence type="ECO:0000313" key="2">
    <source>
        <dbReference type="EMBL" id="KAL0953289.1"/>
    </source>
</evidence>
<feature type="compositionally biased region" description="Low complexity" evidence="1">
    <location>
        <begin position="62"/>
        <end position="76"/>
    </location>
</feature>
<dbReference type="CDD" id="cd14496">
    <property type="entry name" value="PTP_paladin"/>
    <property type="match status" value="1"/>
</dbReference>
<evidence type="ECO:0008006" key="4">
    <source>
        <dbReference type="Google" id="ProtNLM"/>
    </source>
</evidence>
<dbReference type="Pfam" id="PF14566">
    <property type="entry name" value="PTPlike_phytase"/>
    <property type="match status" value="1"/>
</dbReference>
<dbReference type="Gene3D" id="3.90.190.10">
    <property type="entry name" value="Protein tyrosine phosphatase superfamily"/>
    <property type="match status" value="1"/>
</dbReference>
<evidence type="ECO:0000313" key="3">
    <source>
        <dbReference type="Proteomes" id="UP001556367"/>
    </source>
</evidence>
<protein>
    <recommendedName>
        <fullName evidence="4">Tyrosine specific protein phosphatases domain-containing protein</fullName>
    </recommendedName>
</protein>
<dbReference type="EMBL" id="JASNQZ010000008">
    <property type="protein sequence ID" value="KAL0953289.1"/>
    <property type="molecule type" value="Genomic_DNA"/>
</dbReference>
<dbReference type="Proteomes" id="UP001556367">
    <property type="component" value="Unassembled WGS sequence"/>
</dbReference>
<proteinExistence type="predicted"/>
<sequence>MSIERPSSVPVMAPALRANHPSISEPLPPMQRPSSISPDHRAGIAAGNTSGLMARATSDTRSPGLAGGAASPAGAGSGSSLDLLDYLQRAGPSVVKSRSGSVLSRGFILKTDHYPSGRALDLDLNVHGAPNFRAPRLGGLNVFGAAQPRTQGLRAILSALRCRPDSKSPTHVVWFSTREEPIIYISGRPFVLRDVSEPRRTLSLSDRAENLEAIELRMKNDILQESSRYGGLVLTHNEMASDSGEGAILPTWTSVDSGNVKTSRELWESMKAQGWNVDYYRIPISPDRPIEDNYLDAYLRVIKELDPQRTALVFSCGMGAVRTTFAMVAASVVRRKQLIARGLGDPYAAKGTGVSSAATPAVAGTPSNSGVNTVCALALASMEFLY</sequence>
<organism evidence="2 3">
    <name type="scientific">Hohenbuehelia grisea</name>
    <dbReference type="NCBI Taxonomy" id="104357"/>
    <lineage>
        <taxon>Eukaryota</taxon>
        <taxon>Fungi</taxon>
        <taxon>Dikarya</taxon>
        <taxon>Basidiomycota</taxon>
        <taxon>Agaricomycotina</taxon>
        <taxon>Agaricomycetes</taxon>
        <taxon>Agaricomycetidae</taxon>
        <taxon>Agaricales</taxon>
        <taxon>Pleurotineae</taxon>
        <taxon>Pleurotaceae</taxon>
        <taxon>Hohenbuehelia</taxon>
    </lineage>
</organism>
<dbReference type="SMART" id="SM01301">
    <property type="entry name" value="PTPlike_phytase"/>
    <property type="match status" value="1"/>
</dbReference>
<dbReference type="InterPro" id="IPR029021">
    <property type="entry name" value="Prot-tyrosine_phosphatase-like"/>
</dbReference>
<feature type="region of interest" description="Disordered" evidence="1">
    <location>
        <begin position="54"/>
        <end position="76"/>
    </location>
</feature>
<reference evidence="3" key="1">
    <citation type="submission" date="2024-06" db="EMBL/GenBank/DDBJ databases">
        <title>Multi-omics analyses provide insights into the biosynthesis of the anticancer antibiotic pleurotin in Hohenbuehelia grisea.</title>
        <authorList>
            <person name="Weaver J.A."/>
            <person name="Alberti F."/>
        </authorList>
    </citation>
    <scope>NUCLEOTIDE SEQUENCE [LARGE SCALE GENOMIC DNA]</scope>
    <source>
        <strain evidence="3">T-177</strain>
    </source>
</reference>
<gene>
    <name evidence="2" type="ORF">HGRIS_004538</name>
</gene>
<name>A0ABR3JCB8_9AGAR</name>
<comment type="caution">
    <text evidence="2">The sequence shown here is derived from an EMBL/GenBank/DDBJ whole genome shotgun (WGS) entry which is preliminary data.</text>
</comment>